<feature type="chain" id="PRO_5034567403" evidence="1">
    <location>
        <begin position="17"/>
        <end position="136"/>
    </location>
</feature>
<dbReference type="AlphaFoldDB" id="A0A8D8G1Y6"/>
<dbReference type="EMBL" id="HBUE01117510">
    <property type="protein sequence ID" value="CAG6491023.1"/>
    <property type="molecule type" value="Transcribed_RNA"/>
</dbReference>
<proteinExistence type="predicted"/>
<protein>
    <submittedName>
        <fullName evidence="2">(northern house mosquito) hypothetical protein</fullName>
    </submittedName>
</protein>
<sequence length="136" mass="14260">MFFISSIIFWTQFAEELVPGSTVCCPDPAATACLLPLRIPSATSRLIFSSSSLLRLSSDCCLSTSRNIDSLCSAIQTKSAFACSVSSDPIVPAVAEVDMVGAIVVDSLAGMSAVATQVAHLQPSWKIFSSIPKQAA</sequence>
<evidence type="ECO:0000256" key="1">
    <source>
        <dbReference type="SAM" id="SignalP"/>
    </source>
</evidence>
<feature type="signal peptide" evidence="1">
    <location>
        <begin position="1"/>
        <end position="16"/>
    </location>
</feature>
<evidence type="ECO:0000313" key="2">
    <source>
        <dbReference type="EMBL" id="CAG6491023.1"/>
    </source>
</evidence>
<reference evidence="2" key="1">
    <citation type="submission" date="2021-05" db="EMBL/GenBank/DDBJ databases">
        <authorList>
            <person name="Alioto T."/>
            <person name="Alioto T."/>
            <person name="Gomez Garrido J."/>
        </authorList>
    </citation>
    <scope>NUCLEOTIDE SEQUENCE</scope>
</reference>
<name>A0A8D8G1Y6_CULPI</name>
<organism evidence="2">
    <name type="scientific">Culex pipiens</name>
    <name type="common">House mosquito</name>
    <dbReference type="NCBI Taxonomy" id="7175"/>
    <lineage>
        <taxon>Eukaryota</taxon>
        <taxon>Metazoa</taxon>
        <taxon>Ecdysozoa</taxon>
        <taxon>Arthropoda</taxon>
        <taxon>Hexapoda</taxon>
        <taxon>Insecta</taxon>
        <taxon>Pterygota</taxon>
        <taxon>Neoptera</taxon>
        <taxon>Endopterygota</taxon>
        <taxon>Diptera</taxon>
        <taxon>Nematocera</taxon>
        <taxon>Culicoidea</taxon>
        <taxon>Culicidae</taxon>
        <taxon>Culicinae</taxon>
        <taxon>Culicini</taxon>
        <taxon>Culex</taxon>
        <taxon>Culex</taxon>
    </lineage>
</organism>
<accession>A0A8D8G1Y6</accession>
<keyword evidence="1" id="KW-0732">Signal</keyword>